<keyword evidence="6 8" id="KW-1133">Transmembrane helix</keyword>
<feature type="domain" description="Glycosyltransferase 2-like" evidence="9">
    <location>
        <begin position="3"/>
        <end position="123"/>
    </location>
</feature>
<dbReference type="SUPFAM" id="SSF53448">
    <property type="entry name" value="Nucleotide-diphospho-sugar transferases"/>
    <property type="match status" value="1"/>
</dbReference>
<evidence type="ECO:0000256" key="5">
    <source>
        <dbReference type="ARBA" id="ARBA00022985"/>
    </source>
</evidence>
<dbReference type="GO" id="GO:0016757">
    <property type="term" value="F:glycosyltransferase activity"/>
    <property type="evidence" value="ECO:0007669"/>
    <property type="project" value="UniProtKB-KW"/>
</dbReference>
<organism evidence="10 11">
    <name type="scientific">Candidatus Beckwithbacteria bacterium RIFCSPHIGHO2_12_FULL_47_17</name>
    <dbReference type="NCBI Taxonomy" id="1797460"/>
    <lineage>
        <taxon>Bacteria</taxon>
        <taxon>Candidatus Beckwithiibacteriota</taxon>
    </lineage>
</organism>
<dbReference type="CDD" id="cd04187">
    <property type="entry name" value="DPM1_like_bac"/>
    <property type="match status" value="1"/>
</dbReference>
<dbReference type="PANTHER" id="PTHR48090:SF3">
    <property type="entry name" value="UNDECAPRENYL-PHOSPHATE 4-DEOXY-4-FORMAMIDO-L-ARABINOSE TRANSFERASE"/>
    <property type="match status" value="1"/>
</dbReference>
<keyword evidence="4 8" id="KW-0812">Transmembrane</keyword>
<evidence type="ECO:0000259" key="9">
    <source>
        <dbReference type="Pfam" id="PF00535"/>
    </source>
</evidence>
<evidence type="ECO:0000313" key="11">
    <source>
        <dbReference type="Proteomes" id="UP000176791"/>
    </source>
</evidence>
<dbReference type="EMBL" id="MEZN01000010">
    <property type="protein sequence ID" value="OGD56709.1"/>
    <property type="molecule type" value="Genomic_DNA"/>
</dbReference>
<evidence type="ECO:0000256" key="6">
    <source>
        <dbReference type="ARBA" id="ARBA00022989"/>
    </source>
</evidence>
<evidence type="ECO:0000256" key="3">
    <source>
        <dbReference type="ARBA" id="ARBA00022679"/>
    </source>
</evidence>
<dbReference type="Proteomes" id="UP000176791">
    <property type="component" value="Unassembled WGS sequence"/>
</dbReference>
<dbReference type="Gene3D" id="3.90.550.10">
    <property type="entry name" value="Spore Coat Polysaccharide Biosynthesis Protein SpsA, Chain A"/>
    <property type="match status" value="1"/>
</dbReference>
<evidence type="ECO:0000256" key="1">
    <source>
        <dbReference type="ARBA" id="ARBA00022475"/>
    </source>
</evidence>
<proteinExistence type="predicted"/>
<dbReference type="STRING" id="1797460.A3E73_00620"/>
<protein>
    <recommendedName>
        <fullName evidence="9">Glycosyltransferase 2-like domain-containing protein</fullName>
    </recommendedName>
</protein>
<gene>
    <name evidence="10" type="ORF">A3E73_00620</name>
</gene>
<sequence>MLSIVVPSYNEAENLAEFCRQTFQVVKRITPEFEVIIVDDGSTDNSWEKLRQLKRRYPRLKLIRLRRQSGQTACLMTGFKQAQGEIIITIDADLQHDPQDIARLLKALDNNTDVVSGSRTIKNRPAINQLISRVEFWLVRWFLGIELDDSGVAPNAYRREVMADIHLFGEMHRYLIPILAWRGFVIKTIPVAIRPRTAGVSKYKTSKAIKGFLDLLIIKFWQDFSTKPIHVFGSLGLFLMAVGGILGAEEAVKKLVFGISIINSTIPLLAAFLAIVGIQFVVFGVLADIMIKTYYKDNDHHQIREKIL</sequence>
<evidence type="ECO:0000256" key="7">
    <source>
        <dbReference type="ARBA" id="ARBA00023136"/>
    </source>
</evidence>
<dbReference type="PANTHER" id="PTHR48090">
    <property type="entry name" value="UNDECAPRENYL-PHOSPHATE 4-DEOXY-4-FORMAMIDO-L-ARABINOSE TRANSFERASE-RELATED"/>
    <property type="match status" value="1"/>
</dbReference>
<keyword evidence="3" id="KW-0808">Transferase</keyword>
<name>A0A1F5DNG3_9BACT</name>
<dbReference type="InterPro" id="IPR029044">
    <property type="entry name" value="Nucleotide-diphossugar_trans"/>
</dbReference>
<dbReference type="GO" id="GO:0009103">
    <property type="term" value="P:lipopolysaccharide biosynthetic process"/>
    <property type="evidence" value="ECO:0007669"/>
    <property type="project" value="UniProtKB-KW"/>
</dbReference>
<feature type="transmembrane region" description="Helical" evidence="8">
    <location>
        <begin position="229"/>
        <end position="248"/>
    </location>
</feature>
<dbReference type="InterPro" id="IPR050256">
    <property type="entry name" value="Glycosyltransferase_2"/>
</dbReference>
<keyword evidence="1" id="KW-1003">Cell membrane</keyword>
<dbReference type="Pfam" id="PF00535">
    <property type="entry name" value="Glycos_transf_2"/>
    <property type="match status" value="1"/>
</dbReference>
<accession>A0A1F5DNG3</accession>
<keyword evidence="5" id="KW-0448">Lipopolysaccharide biosynthesis</keyword>
<evidence type="ECO:0000313" key="10">
    <source>
        <dbReference type="EMBL" id="OGD56709.1"/>
    </source>
</evidence>
<dbReference type="GO" id="GO:0005886">
    <property type="term" value="C:plasma membrane"/>
    <property type="evidence" value="ECO:0007669"/>
    <property type="project" value="TreeGrafter"/>
</dbReference>
<reference evidence="10 11" key="1">
    <citation type="journal article" date="2016" name="Nat. Commun.">
        <title>Thousands of microbial genomes shed light on interconnected biogeochemical processes in an aquifer system.</title>
        <authorList>
            <person name="Anantharaman K."/>
            <person name="Brown C.T."/>
            <person name="Hug L.A."/>
            <person name="Sharon I."/>
            <person name="Castelle C.J."/>
            <person name="Probst A.J."/>
            <person name="Thomas B.C."/>
            <person name="Singh A."/>
            <person name="Wilkins M.J."/>
            <person name="Karaoz U."/>
            <person name="Brodie E.L."/>
            <person name="Williams K.H."/>
            <person name="Hubbard S.S."/>
            <person name="Banfield J.F."/>
        </authorList>
    </citation>
    <scope>NUCLEOTIDE SEQUENCE [LARGE SCALE GENOMIC DNA]</scope>
</reference>
<feature type="transmembrane region" description="Helical" evidence="8">
    <location>
        <begin position="268"/>
        <end position="291"/>
    </location>
</feature>
<dbReference type="AlphaFoldDB" id="A0A1F5DNG3"/>
<evidence type="ECO:0000256" key="2">
    <source>
        <dbReference type="ARBA" id="ARBA00022676"/>
    </source>
</evidence>
<evidence type="ECO:0000256" key="8">
    <source>
        <dbReference type="SAM" id="Phobius"/>
    </source>
</evidence>
<keyword evidence="7 8" id="KW-0472">Membrane</keyword>
<dbReference type="InterPro" id="IPR001173">
    <property type="entry name" value="Glyco_trans_2-like"/>
</dbReference>
<comment type="caution">
    <text evidence="10">The sequence shown here is derived from an EMBL/GenBank/DDBJ whole genome shotgun (WGS) entry which is preliminary data.</text>
</comment>
<evidence type="ECO:0000256" key="4">
    <source>
        <dbReference type="ARBA" id="ARBA00022692"/>
    </source>
</evidence>
<keyword evidence="2" id="KW-0328">Glycosyltransferase</keyword>